<comment type="PTM">
    <text evidence="4">Autoproteolytically processed. The inactive tetrameric zymogen termed p46 autoprocesses to a smaller form termed p41, which is active only during spore germination.</text>
</comment>
<dbReference type="InterPro" id="IPR023430">
    <property type="entry name" value="Pept_HybD-like_dom_sf"/>
</dbReference>
<comment type="caution">
    <text evidence="5">The sequence shown here is derived from an EMBL/GenBank/DDBJ whole genome shotgun (WGS) entry which is preliminary data.</text>
</comment>
<evidence type="ECO:0000256" key="1">
    <source>
        <dbReference type="ARBA" id="ARBA00022670"/>
    </source>
</evidence>
<reference evidence="5 6" key="1">
    <citation type="submission" date="2014-02" db="EMBL/GenBank/DDBJ databases">
        <title>Draft genome sequence of Lysinibacillus odysseyi NBRC 100172.</title>
        <authorList>
            <person name="Zhang F."/>
            <person name="Wang G."/>
            <person name="Zhang L."/>
        </authorList>
    </citation>
    <scope>NUCLEOTIDE SEQUENCE [LARGE SCALE GENOMIC DNA]</scope>
    <source>
        <strain evidence="5 6">NBRC 100172</strain>
    </source>
</reference>
<comment type="similarity">
    <text evidence="4">Belongs to the peptidase A25 family.</text>
</comment>
<dbReference type="HAMAP" id="MF_00626">
    <property type="entry name" value="Germination_prot"/>
    <property type="match status" value="1"/>
</dbReference>
<gene>
    <name evidence="4" type="primary">gpr</name>
    <name evidence="5" type="ORF">CD32_16925</name>
</gene>
<keyword evidence="1 4" id="KW-0645">Protease</keyword>
<protein>
    <recommendedName>
        <fullName evidence="4">Germination protease</fullName>
        <ecNumber evidence="4">3.4.24.78</ecNumber>
    </recommendedName>
    <alternativeName>
        <fullName evidence="4">GPR endopeptidase</fullName>
    </alternativeName>
    <alternativeName>
        <fullName evidence="4">Germination proteinase</fullName>
    </alternativeName>
    <alternativeName>
        <fullName evidence="4">Spore protease</fullName>
    </alternativeName>
</protein>
<evidence type="ECO:0000256" key="3">
    <source>
        <dbReference type="ARBA" id="ARBA00023145"/>
    </source>
</evidence>
<accession>A0A0A3J8Z2</accession>
<feature type="propeptide" id="PRO_5005010336" evidence="4">
    <location>
        <begin position="1"/>
        <end position="10"/>
    </location>
</feature>
<evidence type="ECO:0000256" key="4">
    <source>
        <dbReference type="HAMAP-Rule" id="MF_00626"/>
    </source>
</evidence>
<dbReference type="EC" id="3.4.24.78" evidence="4"/>
<evidence type="ECO:0000313" key="5">
    <source>
        <dbReference type="EMBL" id="KGR83507.1"/>
    </source>
</evidence>
<dbReference type="OrthoDB" id="9777293at2"/>
<evidence type="ECO:0000256" key="2">
    <source>
        <dbReference type="ARBA" id="ARBA00022801"/>
    </source>
</evidence>
<dbReference type="GO" id="GO:0009847">
    <property type="term" value="P:spore germination"/>
    <property type="evidence" value="ECO:0007669"/>
    <property type="project" value="UniProtKB-UniRule"/>
</dbReference>
<dbReference type="InterPro" id="IPR005080">
    <property type="entry name" value="Peptidase_A25"/>
</dbReference>
<proteinExistence type="inferred from homology"/>
<name>A0A0A3J8Z2_9BACI</name>
<dbReference type="RefSeq" id="WP_036156745.1">
    <property type="nucleotide sequence ID" value="NZ_AVCX01000003.1"/>
</dbReference>
<feature type="chain" id="PRO_5023284522" description="Germination protease" evidence="4">
    <location>
        <begin position="11"/>
        <end position="339"/>
    </location>
</feature>
<comment type="function">
    <text evidence="4">Initiates the rapid degradation of small, acid-soluble proteins during spore germination.</text>
</comment>
<dbReference type="Proteomes" id="UP000030437">
    <property type="component" value="Unassembled WGS sequence"/>
</dbReference>
<dbReference type="GO" id="GO:0004222">
    <property type="term" value="F:metalloendopeptidase activity"/>
    <property type="evidence" value="ECO:0007669"/>
    <property type="project" value="UniProtKB-UniRule"/>
</dbReference>
<evidence type="ECO:0000313" key="6">
    <source>
        <dbReference type="Proteomes" id="UP000030437"/>
    </source>
</evidence>
<dbReference type="NCBIfam" id="TIGR01441">
    <property type="entry name" value="GPR"/>
    <property type="match status" value="1"/>
</dbReference>
<dbReference type="Pfam" id="PF03418">
    <property type="entry name" value="Peptidase_A25"/>
    <property type="match status" value="1"/>
</dbReference>
<keyword evidence="3 4" id="KW-0865">Zymogen</keyword>
<dbReference type="STRING" id="1220589.CD32_16925"/>
<keyword evidence="6" id="KW-1185">Reference proteome</keyword>
<comment type="subunit">
    <text evidence="4">Homotetramer.</text>
</comment>
<dbReference type="eggNOG" id="COG0680">
    <property type="taxonomic scope" value="Bacteria"/>
</dbReference>
<dbReference type="GO" id="GO:0006508">
    <property type="term" value="P:proteolysis"/>
    <property type="evidence" value="ECO:0007669"/>
    <property type="project" value="UniProtKB-UniRule"/>
</dbReference>
<sequence length="339" mass="37797">MTEVNWSRTDLIDESEQVVQHQSKEKKRTLEKTAGVIIEEWDEQRVKIARVNVNKEGEAEIQKKAGTYTTLSIPSLTVDDDDGLQQLEKILAKHLKSIHEPLKLTKEDKILVIGLGNKTITPDAVGPVAIDSMQKHFEEEPNEQFIMYAPGVTGQSGFETKEFVEALVDKIQPGLVIAIDALATRSSERLCRTIQLTDTGIHPGSGVGNKRAEISRESLGVPVTAIGIPTVVEATVLLADAIDTVFRTIAAKIGEKNAPSSKLSVTPWQPSSTTPIDYNLLKPIFGEWSTWTKGDRIQLLQETFQNRERLIVTPKECDIWLMHYAMLVSNSLFRWIKAM</sequence>
<dbReference type="Gene3D" id="3.40.50.1450">
    <property type="entry name" value="HybD-like"/>
    <property type="match status" value="1"/>
</dbReference>
<dbReference type="EMBL" id="JPVP01000058">
    <property type="protein sequence ID" value="KGR83507.1"/>
    <property type="molecule type" value="Genomic_DNA"/>
</dbReference>
<keyword evidence="2 4" id="KW-0378">Hydrolase</keyword>
<comment type="catalytic activity">
    <reaction evidence="4">
        <text>Endopeptidase action with P4 Glu or Asp, P1 preferably Glu &gt; Asp, P1' hydrophobic and P2' Ala.</text>
        <dbReference type="EC" id="3.4.24.78"/>
    </reaction>
</comment>
<dbReference type="AlphaFoldDB" id="A0A0A3J8Z2"/>
<organism evidence="5 6">
    <name type="scientific">Lysinibacillus odysseyi 34hs-1 = NBRC 100172</name>
    <dbReference type="NCBI Taxonomy" id="1220589"/>
    <lineage>
        <taxon>Bacteria</taxon>
        <taxon>Bacillati</taxon>
        <taxon>Bacillota</taxon>
        <taxon>Bacilli</taxon>
        <taxon>Bacillales</taxon>
        <taxon>Bacillaceae</taxon>
        <taxon>Lysinibacillus</taxon>
    </lineage>
</organism>
<dbReference type="SUPFAM" id="SSF53163">
    <property type="entry name" value="HybD-like"/>
    <property type="match status" value="1"/>
</dbReference>